<evidence type="ECO:0000256" key="7">
    <source>
        <dbReference type="ARBA" id="ARBA00023136"/>
    </source>
</evidence>
<keyword evidence="7 8" id="KW-0472">Membrane</keyword>
<dbReference type="Proteomes" id="UP000572635">
    <property type="component" value="Unassembled WGS sequence"/>
</dbReference>
<proteinExistence type="inferred from homology"/>
<keyword evidence="4 8" id="KW-0812">Transmembrane</keyword>
<comment type="similarity">
    <text evidence="2">Belongs to the MreD family.</text>
</comment>
<evidence type="ECO:0000256" key="6">
    <source>
        <dbReference type="ARBA" id="ARBA00022989"/>
    </source>
</evidence>
<sequence length="184" mass="18421">MKRAVSAVLLVAAVLLQVGVVDRLPLPWGAVPDAVLLVLVAVALHSGPAGAAAAGFACGLAIDLLPPADHEAGRFALLYCLVGYLVSRHGRGEARGAPARYGVAAAAALGTAAGYALLGVLLADPRVGLAAAAFAVPATAAVTMLISPVLLAPAERLLRLLDTERHDGLGPPVAPVRIGGGWRG</sequence>
<reference evidence="9 10" key="1">
    <citation type="submission" date="2020-08" db="EMBL/GenBank/DDBJ databases">
        <title>Sequencing the genomes of 1000 actinobacteria strains.</title>
        <authorList>
            <person name="Klenk H.-P."/>
        </authorList>
    </citation>
    <scope>NUCLEOTIDE SEQUENCE [LARGE SCALE GENOMIC DNA]</scope>
    <source>
        <strain evidence="9 10">DSM 44551</strain>
    </source>
</reference>
<organism evidence="9 10">
    <name type="scientific">Nocardiopsis composta</name>
    <dbReference type="NCBI Taxonomy" id="157465"/>
    <lineage>
        <taxon>Bacteria</taxon>
        <taxon>Bacillati</taxon>
        <taxon>Actinomycetota</taxon>
        <taxon>Actinomycetes</taxon>
        <taxon>Streptosporangiales</taxon>
        <taxon>Nocardiopsidaceae</taxon>
        <taxon>Nocardiopsis</taxon>
    </lineage>
</organism>
<protein>
    <submittedName>
        <fullName evidence="9">Rod shape-determining protein MreD</fullName>
    </submittedName>
</protein>
<dbReference type="EMBL" id="JACHDB010000002">
    <property type="protein sequence ID" value="MBB5435303.1"/>
    <property type="molecule type" value="Genomic_DNA"/>
</dbReference>
<evidence type="ECO:0000256" key="5">
    <source>
        <dbReference type="ARBA" id="ARBA00022960"/>
    </source>
</evidence>
<dbReference type="InterPro" id="IPR007227">
    <property type="entry name" value="Cell_shape_determining_MreD"/>
</dbReference>
<dbReference type="GO" id="GO:0008360">
    <property type="term" value="P:regulation of cell shape"/>
    <property type="evidence" value="ECO:0007669"/>
    <property type="project" value="UniProtKB-KW"/>
</dbReference>
<evidence type="ECO:0000256" key="3">
    <source>
        <dbReference type="ARBA" id="ARBA00022475"/>
    </source>
</evidence>
<evidence type="ECO:0000313" key="10">
    <source>
        <dbReference type="Proteomes" id="UP000572635"/>
    </source>
</evidence>
<keyword evidence="10" id="KW-1185">Reference proteome</keyword>
<keyword evidence="3" id="KW-1003">Cell membrane</keyword>
<keyword evidence="5" id="KW-0133">Cell shape</keyword>
<feature type="transmembrane region" description="Helical" evidence="8">
    <location>
        <begin position="129"/>
        <end position="151"/>
    </location>
</feature>
<gene>
    <name evidence="9" type="ORF">HDA36_005451</name>
</gene>
<evidence type="ECO:0000256" key="4">
    <source>
        <dbReference type="ARBA" id="ARBA00022692"/>
    </source>
</evidence>
<comment type="caution">
    <text evidence="9">The sequence shown here is derived from an EMBL/GenBank/DDBJ whole genome shotgun (WGS) entry which is preliminary data.</text>
</comment>
<dbReference type="RefSeq" id="WP_184398021.1">
    <property type="nucleotide sequence ID" value="NZ_BAAAJD010000215.1"/>
</dbReference>
<name>A0A7W8QSV5_9ACTN</name>
<evidence type="ECO:0000256" key="1">
    <source>
        <dbReference type="ARBA" id="ARBA00004651"/>
    </source>
</evidence>
<evidence type="ECO:0000256" key="2">
    <source>
        <dbReference type="ARBA" id="ARBA00007776"/>
    </source>
</evidence>
<dbReference type="AlphaFoldDB" id="A0A7W8QSV5"/>
<feature type="transmembrane region" description="Helical" evidence="8">
    <location>
        <begin position="39"/>
        <end position="65"/>
    </location>
</feature>
<evidence type="ECO:0000256" key="8">
    <source>
        <dbReference type="SAM" id="Phobius"/>
    </source>
</evidence>
<evidence type="ECO:0000313" key="9">
    <source>
        <dbReference type="EMBL" id="MBB5435303.1"/>
    </source>
</evidence>
<dbReference type="NCBIfam" id="TIGR03426">
    <property type="entry name" value="shape_MreD"/>
    <property type="match status" value="1"/>
</dbReference>
<comment type="subcellular location">
    <subcellularLocation>
        <location evidence="1">Cell membrane</location>
        <topology evidence="1">Multi-pass membrane protein</topology>
    </subcellularLocation>
</comment>
<accession>A0A7W8QSV5</accession>
<feature type="transmembrane region" description="Helical" evidence="8">
    <location>
        <begin position="101"/>
        <end position="123"/>
    </location>
</feature>
<dbReference type="GO" id="GO:0005886">
    <property type="term" value="C:plasma membrane"/>
    <property type="evidence" value="ECO:0007669"/>
    <property type="project" value="UniProtKB-SubCell"/>
</dbReference>
<keyword evidence="6 8" id="KW-1133">Transmembrane helix</keyword>